<dbReference type="SUPFAM" id="SSF54001">
    <property type="entry name" value="Cysteine proteinases"/>
    <property type="match status" value="1"/>
</dbReference>
<protein>
    <submittedName>
        <fullName evidence="5">DUF3857 domain-containing protein</fullName>
    </submittedName>
</protein>
<gene>
    <name evidence="5" type="ORF">EA660_13920</name>
</gene>
<dbReference type="InterPro" id="IPR024618">
    <property type="entry name" value="DUF3857"/>
</dbReference>
<dbReference type="InterPro" id="IPR038765">
    <property type="entry name" value="Papain-like_cys_pep_sf"/>
</dbReference>
<accession>A0A4Q8L7B1</accession>
<evidence type="ECO:0000256" key="1">
    <source>
        <dbReference type="SAM" id="MobiDB-lite"/>
    </source>
</evidence>
<reference evidence="5 6" key="1">
    <citation type="submission" date="2019-02" db="EMBL/GenBank/DDBJ databases">
        <title>WGS of Pseudoxanthomonas species novum from clinical isolates.</title>
        <authorList>
            <person name="Bernier A.-M."/>
            <person name="Bernard K."/>
            <person name="Vachon A."/>
        </authorList>
    </citation>
    <scope>NUCLEOTIDE SEQUENCE [LARGE SCALE GENOMIC DNA]</scope>
    <source>
        <strain evidence="5 6">NML171200</strain>
    </source>
</reference>
<feature type="domain" description="DUF3857" evidence="4">
    <location>
        <begin position="95"/>
        <end position="258"/>
    </location>
</feature>
<feature type="transmembrane region" description="Helical" evidence="2">
    <location>
        <begin position="754"/>
        <end position="778"/>
    </location>
</feature>
<evidence type="ECO:0000313" key="6">
    <source>
        <dbReference type="Proteomes" id="UP000292627"/>
    </source>
</evidence>
<feature type="domain" description="Transglutaminase-like" evidence="3">
    <location>
        <begin position="309"/>
        <end position="416"/>
    </location>
</feature>
<keyword evidence="2" id="KW-0472">Membrane</keyword>
<feature type="transmembrane region" description="Helical" evidence="2">
    <location>
        <begin position="872"/>
        <end position="896"/>
    </location>
</feature>
<dbReference type="Pfam" id="PF01841">
    <property type="entry name" value="Transglut_core"/>
    <property type="match status" value="1"/>
</dbReference>
<sequence length="897" mass="98099">MPRHRWSGGERGAATGTARQQAGHGEGMIGRVGFCMALWLAVAAMAGARDRPDMAATPAWVADEPAQAGRPASVAGNLRYEVVSDQVDLTGAKPVWYRHIGFTVLREQGLTNGGNFSVDYQPDYQRLVLTRLEVLRDGRRVDMRDRASYARLRREQQLDSGLLDGQVTLNVTVPDLRVGDRLDYSFMVIGQNPIFGSAYYDAFDARYGVPIGWRRVRVRYPQGRPVLAQVSVTGFAISRTRSGDVETLDITARDLPSVIEPEDTPAGYDSFGTVSLSTARSWADIVDWAAPLYPRAFRDPAVASAMASQLKLDPAQPEASLQRATAFVQGQIRYTGLDMGVNSHAPHAPEATLADRLGDCKDKATLLVALLGLAGVRAEPVLVNTRPGKELRQAQPSANLFDHVVVRAHLPGGAVWIDATRDREFGPLNERLALPYRVGLPLVAGGGALVDIPYPLPAKPQVEVSERVQVRSTDAGYETTFDLTTRYRQGEGESVASAYLRNGAQATGERYLKYMRDFYDGLSALGKPVMQEAGEGVVEMHERYRLTWKRVDGSVLNLWLFQLNDWMTKLPDQARGTPHALRGPRFAVQTMKVQAGDGFRIPDEREVVENPWFRFVRSTHVEGGTLRITGEWTRLATQIPASGMERAARDMAQARELLVFPLELDARQALWGSWRDWRWPFAGLLVTGLLVLACYPFRRGGLPMSALFAPRHAALAVPARPWSMACAWMAYFGVTYFDMAADRLAGGTKVPIQLVALGLVFAAVIGGWLRVAVGAGLLRMAFGWLRCKAATFDGIRQALVVAAFSMLPFTLGAVVALQGHVTWLNSSEAFDSARFPGQLMAGLLMLCGLGWWLVSTIHALAASAATSRRRALAGIAIVVGVVLLVLGVVVGIVRLAR</sequence>
<evidence type="ECO:0000313" key="5">
    <source>
        <dbReference type="EMBL" id="TAA23722.1"/>
    </source>
</evidence>
<comment type="caution">
    <text evidence="5">The sequence shown here is derived from an EMBL/GenBank/DDBJ whole genome shotgun (WGS) entry which is preliminary data.</text>
</comment>
<evidence type="ECO:0000256" key="2">
    <source>
        <dbReference type="SAM" id="Phobius"/>
    </source>
</evidence>
<dbReference type="Gene3D" id="3.10.620.30">
    <property type="match status" value="1"/>
</dbReference>
<dbReference type="EMBL" id="SHMC01000005">
    <property type="protein sequence ID" value="TAA23722.1"/>
    <property type="molecule type" value="Genomic_DNA"/>
</dbReference>
<feature type="transmembrane region" description="Helical" evidence="2">
    <location>
        <begin position="839"/>
        <end position="860"/>
    </location>
</feature>
<keyword evidence="2" id="KW-0812">Transmembrane</keyword>
<feature type="transmembrane region" description="Helical" evidence="2">
    <location>
        <begin position="677"/>
        <end position="695"/>
    </location>
</feature>
<dbReference type="AlphaFoldDB" id="A0A4Q8L7B1"/>
<organism evidence="5 6">
    <name type="scientific">Pseudoxanthomonas winnipegensis</name>
    <dbReference type="NCBI Taxonomy" id="2480810"/>
    <lineage>
        <taxon>Bacteria</taxon>
        <taxon>Pseudomonadati</taxon>
        <taxon>Pseudomonadota</taxon>
        <taxon>Gammaproteobacteria</taxon>
        <taxon>Lysobacterales</taxon>
        <taxon>Lysobacteraceae</taxon>
        <taxon>Pseudoxanthomonas</taxon>
    </lineage>
</organism>
<feature type="compositionally biased region" description="Low complexity" evidence="1">
    <location>
        <begin position="12"/>
        <end position="22"/>
    </location>
</feature>
<dbReference type="Proteomes" id="UP000292627">
    <property type="component" value="Unassembled WGS sequence"/>
</dbReference>
<proteinExistence type="predicted"/>
<evidence type="ECO:0000259" key="4">
    <source>
        <dbReference type="Pfam" id="PF12969"/>
    </source>
</evidence>
<name>A0A4Q8L7B1_9GAMM</name>
<evidence type="ECO:0000259" key="3">
    <source>
        <dbReference type="Pfam" id="PF01841"/>
    </source>
</evidence>
<feature type="transmembrane region" description="Helical" evidence="2">
    <location>
        <begin position="798"/>
        <end position="819"/>
    </location>
</feature>
<dbReference type="Gene3D" id="2.60.40.3140">
    <property type="match status" value="1"/>
</dbReference>
<feature type="transmembrane region" description="Helical" evidence="2">
    <location>
        <begin position="715"/>
        <end position="734"/>
    </location>
</feature>
<dbReference type="OrthoDB" id="8595007at2"/>
<feature type="region of interest" description="Disordered" evidence="1">
    <location>
        <begin position="1"/>
        <end position="22"/>
    </location>
</feature>
<keyword evidence="2" id="KW-1133">Transmembrane helix</keyword>
<dbReference type="InterPro" id="IPR002931">
    <property type="entry name" value="Transglutaminase-like"/>
</dbReference>
<dbReference type="Pfam" id="PF12969">
    <property type="entry name" value="DUF3857"/>
    <property type="match status" value="1"/>
</dbReference>